<dbReference type="Pfam" id="PF26211">
    <property type="entry name" value="Phage_phiTE_072"/>
    <property type="match status" value="1"/>
</dbReference>
<protein>
    <submittedName>
        <fullName evidence="1">Uncharacterized protein</fullName>
    </submittedName>
</protein>
<dbReference type="InterPro" id="IPR058701">
    <property type="entry name" value="PhiTE_072-like"/>
</dbReference>
<dbReference type="RefSeq" id="WP_057642735.1">
    <property type="nucleotide sequence ID" value="NZ_CABMMF010000002.1"/>
</dbReference>
<gene>
    <name evidence="1" type="ORF">ERS008524_00575</name>
</gene>
<comment type="caution">
    <text evidence="1">The sequence shown here is derived from an EMBL/GenBank/DDBJ whole genome shotgun (WGS) entry which is preliminary data.</text>
</comment>
<organism evidence="1 2">
    <name type="scientific">Yersinia frederiksenii</name>
    <dbReference type="NCBI Taxonomy" id="29484"/>
    <lineage>
        <taxon>Bacteria</taxon>
        <taxon>Pseudomonadati</taxon>
        <taxon>Pseudomonadota</taxon>
        <taxon>Gammaproteobacteria</taxon>
        <taxon>Enterobacterales</taxon>
        <taxon>Yersiniaceae</taxon>
        <taxon>Yersinia</taxon>
    </lineage>
</organism>
<evidence type="ECO:0000313" key="1">
    <source>
        <dbReference type="EMBL" id="CFQ87728.1"/>
    </source>
</evidence>
<dbReference type="EMBL" id="CGCB01000002">
    <property type="protein sequence ID" value="CFQ87728.1"/>
    <property type="molecule type" value="Genomic_DNA"/>
</dbReference>
<name>A0AAI9EN14_YERFR</name>
<accession>A0AAI9EN14</accession>
<dbReference type="AlphaFoldDB" id="A0AAI9EN14"/>
<sequence length="110" mass="12383">MKVTNGVGVVTRLYIEGAQALDPVTVLMEDMQPSVGRITIICWGKVWTSFWGGMSGDNIRQFILRTNNDYIASHLWNDQRPKKADKVYLLRIIAAVKAGMEQTAQEHESC</sequence>
<reference evidence="1 2" key="1">
    <citation type="submission" date="2015-03" db="EMBL/GenBank/DDBJ databases">
        <authorList>
            <consortium name="Pathogen Informatics"/>
            <person name="Murphy D."/>
        </authorList>
    </citation>
    <scope>NUCLEOTIDE SEQUENCE [LARGE SCALE GENOMIC DNA]</scope>
    <source>
        <strain evidence="1 2">3400/83</strain>
    </source>
</reference>
<dbReference type="Proteomes" id="UP000046784">
    <property type="component" value="Unassembled WGS sequence"/>
</dbReference>
<evidence type="ECO:0000313" key="2">
    <source>
        <dbReference type="Proteomes" id="UP000046784"/>
    </source>
</evidence>
<proteinExistence type="predicted"/>